<name>A0ABQ8FBK3_9FUNG</name>
<comment type="caution">
    <text evidence="2">The sequence shown here is derived from an EMBL/GenBank/DDBJ whole genome shotgun (WGS) entry which is preliminary data.</text>
</comment>
<evidence type="ECO:0000256" key="1">
    <source>
        <dbReference type="SAM" id="MobiDB-lite"/>
    </source>
</evidence>
<evidence type="ECO:0008006" key="4">
    <source>
        <dbReference type="Google" id="ProtNLM"/>
    </source>
</evidence>
<reference evidence="2 3" key="1">
    <citation type="submission" date="2021-02" db="EMBL/GenBank/DDBJ databases">
        <title>Variation within the Batrachochytrium salamandrivorans European outbreak.</title>
        <authorList>
            <person name="Kelly M."/>
            <person name="Pasmans F."/>
            <person name="Shea T.P."/>
            <person name="Munoz J.F."/>
            <person name="Carranza S."/>
            <person name="Cuomo C.A."/>
            <person name="Martel A."/>
        </authorList>
    </citation>
    <scope>NUCLEOTIDE SEQUENCE [LARGE SCALE GENOMIC DNA]</scope>
    <source>
        <strain evidence="2 3">AMFP18/2</strain>
    </source>
</reference>
<protein>
    <recommendedName>
        <fullName evidence="4">HTH psq-type domain-containing protein</fullName>
    </recommendedName>
</protein>
<dbReference type="EMBL" id="JAFCIX010000309">
    <property type="protein sequence ID" value="KAH6595415.1"/>
    <property type="molecule type" value="Genomic_DNA"/>
</dbReference>
<dbReference type="Proteomes" id="UP001648503">
    <property type="component" value="Unassembled WGS sequence"/>
</dbReference>
<organism evidence="2 3">
    <name type="scientific">Batrachochytrium salamandrivorans</name>
    <dbReference type="NCBI Taxonomy" id="1357716"/>
    <lineage>
        <taxon>Eukaryota</taxon>
        <taxon>Fungi</taxon>
        <taxon>Fungi incertae sedis</taxon>
        <taxon>Chytridiomycota</taxon>
        <taxon>Chytridiomycota incertae sedis</taxon>
        <taxon>Chytridiomycetes</taxon>
        <taxon>Rhizophydiales</taxon>
        <taxon>Rhizophydiales incertae sedis</taxon>
        <taxon>Batrachochytrium</taxon>
    </lineage>
</organism>
<gene>
    <name evidence="2" type="ORF">BASA50_005827</name>
</gene>
<feature type="region of interest" description="Disordered" evidence="1">
    <location>
        <begin position="50"/>
        <end position="69"/>
    </location>
</feature>
<accession>A0ABQ8FBK3</accession>
<keyword evidence="3" id="KW-1185">Reference proteome</keyword>
<evidence type="ECO:0000313" key="3">
    <source>
        <dbReference type="Proteomes" id="UP001648503"/>
    </source>
</evidence>
<sequence length="143" mass="16193">MSIVEPEKKKQKLVDLSTKLAILKYLDDNHSIRATADKFKLSKGTIQSVKQNGEPLSKEAESNRKKPTKSQLRFGVDVGGFLASKDWSQKWKQRNNVQSYKINGESGNVDLVGAEQWKSSLTTMFTGYDLRIVFNMNETGVFF</sequence>
<evidence type="ECO:0000313" key="2">
    <source>
        <dbReference type="EMBL" id="KAH6595415.1"/>
    </source>
</evidence>
<proteinExistence type="predicted"/>